<accession>A0AA39P1F8</accession>
<dbReference type="Proteomes" id="UP001175227">
    <property type="component" value="Unassembled WGS sequence"/>
</dbReference>
<name>A0AA39P1F8_9AGAR</name>
<keyword evidence="4" id="KW-1185">Reference proteome</keyword>
<feature type="region of interest" description="Disordered" evidence="1">
    <location>
        <begin position="37"/>
        <end position="102"/>
    </location>
</feature>
<sequence length="102" mass="11329">MSVQFTKSFPQGMGAAVSIVATVAAIPIIISAIRGSRVEENPMKSAIEERPRRKMRRWPTLSGALSKRNNRGKSMPKALRESKKPSREPPNTPSSLKDKDRK</sequence>
<proteinExistence type="predicted"/>
<feature type="transmembrane region" description="Helical" evidence="2">
    <location>
        <begin position="12"/>
        <end position="33"/>
    </location>
</feature>
<evidence type="ECO:0000313" key="3">
    <source>
        <dbReference type="EMBL" id="KAK0475505.1"/>
    </source>
</evidence>
<dbReference type="EMBL" id="JAUEPR010000023">
    <property type="protein sequence ID" value="KAK0475505.1"/>
    <property type="molecule type" value="Genomic_DNA"/>
</dbReference>
<keyword evidence="2" id="KW-0472">Membrane</keyword>
<keyword evidence="2" id="KW-0812">Transmembrane</keyword>
<evidence type="ECO:0000256" key="1">
    <source>
        <dbReference type="SAM" id="MobiDB-lite"/>
    </source>
</evidence>
<reference evidence="3" key="1">
    <citation type="submission" date="2023-06" db="EMBL/GenBank/DDBJ databases">
        <authorList>
            <consortium name="Lawrence Berkeley National Laboratory"/>
            <person name="Ahrendt S."/>
            <person name="Sahu N."/>
            <person name="Indic B."/>
            <person name="Wong-Bajracharya J."/>
            <person name="Merenyi Z."/>
            <person name="Ke H.-M."/>
            <person name="Monk M."/>
            <person name="Kocsube S."/>
            <person name="Drula E."/>
            <person name="Lipzen A."/>
            <person name="Balint B."/>
            <person name="Henrissat B."/>
            <person name="Andreopoulos B."/>
            <person name="Martin F.M."/>
            <person name="Harder C.B."/>
            <person name="Rigling D."/>
            <person name="Ford K.L."/>
            <person name="Foster G.D."/>
            <person name="Pangilinan J."/>
            <person name="Papanicolaou A."/>
            <person name="Barry K."/>
            <person name="LaButti K."/>
            <person name="Viragh M."/>
            <person name="Koriabine M."/>
            <person name="Yan M."/>
            <person name="Riley R."/>
            <person name="Champramary S."/>
            <person name="Plett K.L."/>
            <person name="Tsai I.J."/>
            <person name="Slot J."/>
            <person name="Sipos G."/>
            <person name="Plett J."/>
            <person name="Nagy L.G."/>
            <person name="Grigoriev I.V."/>
        </authorList>
    </citation>
    <scope>NUCLEOTIDE SEQUENCE</scope>
    <source>
        <strain evidence="3">ICMP 16352</strain>
    </source>
</reference>
<feature type="compositionally biased region" description="Basic and acidic residues" evidence="1">
    <location>
        <begin position="78"/>
        <end position="87"/>
    </location>
</feature>
<keyword evidence="2" id="KW-1133">Transmembrane helix</keyword>
<feature type="compositionally biased region" description="Basic and acidic residues" evidence="1">
    <location>
        <begin position="37"/>
        <end position="51"/>
    </location>
</feature>
<comment type="caution">
    <text evidence="3">The sequence shown here is derived from an EMBL/GenBank/DDBJ whole genome shotgun (WGS) entry which is preliminary data.</text>
</comment>
<protein>
    <submittedName>
        <fullName evidence="3">Uncharacterized protein</fullName>
    </submittedName>
</protein>
<dbReference type="AlphaFoldDB" id="A0AA39P1F8"/>
<evidence type="ECO:0000313" key="4">
    <source>
        <dbReference type="Proteomes" id="UP001175227"/>
    </source>
</evidence>
<gene>
    <name evidence="3" type="ORF">IW261DRAFT_1610077</name>
</gene>
<evidence type="ECO:0000256" key="2">
    <source>
        <dbReference type="SAM" id="Phobius"/>
    </source>
</evidence>
<organism evidence="3 4">
    <name type="scientific">Armillaria novae-zelandiae</name>
    <dbReference type="NCBI Taxonomy" id="153914"/>
    <lineage>
        <taxon>Eukaryota</taxon>
        <taxon>Fungi</taxon>
        <taxon>Dikarya</taxon>
        <taxon>Basidiomycota</taxon>
        <taxon>Agaricomycotina</taxon>
        <taxon>Agaricomycetes</taxon>
        <taxon>Agaricomycetidae</taxon>
        <taxon>Agaricales</taxon>
        <taxon>Marasmiineae</taxon>
        <taxon>Physalacriaceae</taxon>
        <taxon>Armillaria</taxon>
    </lineage>
</organism>